<dbReference type="AlphaFoldDB" id="A0AAV4TZT9"/>
<evidence type="ECO:0000313" key="3">
    <source>
        <dbReference type="Proteomes" id="UP001054945"/>
    </source>
</evidence>
<sequence>MMPRLPAGTVVEKKGHVASWRDCKDFDRKESKKLLQLPKQARNYFTNSKIKSHASFAHLFQEDSDTSTSQNPYSKPTHRKILP</sequence>
<evidence type="ECO:0000256" key="1">
    <source>
        <dbReference type="SAM" id="MobiDB-lite"/>
    </source>
</evidence>
<dbReference type="Proteomes" id="UP001054945">
    <property type="component" value="Unassembled WGS sequence"/>
</dbReference>
<proteinExistence type="predicted"/>
<comment type="caution">
    <text evidence="2">The sequence shown here is derived from an EMBL/GenBank/DDBJ whole genome shotgun (WGS) entry which is preliminary data.</text>
</comment>
<evidence type="ECO:0000313" key="2">
    <source>
        <dbReference type="EMBL" id="GIY50718.1"/>
    </source>
</evidence>
<keyword evidence="3" id="KW-1185">Reference proteome</keyword>
<dbReference type="EMBL" id="BPLR01012013">
    <property type="protein sequence ID" value="GIY50718.1"/>
    <property type="molecule type" value="Genomic_DNA"/>
</dbReference>
<organism evidence="2 3">
    <name type="scientific">Caerostris extrusa</name>
    <name type="common">Bark spider</name>
    <name type="synonym">Caerostris bankana</name>
    <dbReference type="NCBI Taxonomy" id="172846"/>
    <lineage>
        <taxon>Eukaryota</taxon>
        <taxon>Metazoa</taxon>
        <taxon>Ecdysozoa</taxon>
        <taxon>Arthropoda</taxon>
        <taxon>Chelicerata</taxon>
        <taxon>Arachnida</taxon>
        <taxon>Araneae</taxon>
        <taxon>Araneomorphae</taxon>
        <taxon>Entelegynae</taxon>
        <taxon>Araneoidea</taxon>
        <taxon>Araneidae</taxon>
        <taxon>Caerostris</taxon>
    </lineage>
</organism>
<protein>
    <submittedName>
        <fullName evidence="2">Uncharacterized protein</fullName>
    </submittedName>
</protein>
<feature type="region of interest" description="Disordered" evidence="1">
    <location>
        <begin position="61"/>
        <end position="83"/>
    </location>
</feature>
<accession>A0AAV4TZT9</accession>
<gene>
    <name evidence="2" type="ORF">CEXT_644101</name>
</gene>
<reference evidence="2 3" key="1">
    <citation type="submission" date="2021-06" db="EMBL/GenBank/DDBJ databases">
        <title>Caerostris extrusa draft genome.</title>
        <authorList>
            <person name="Kono N."/>
            <person name="Arakawa K."/>
        </authorList>
    </citation>
    <scope>NUCLEOTIDE SEQUENCE [LARGE SCALE GENOMIC DNA]</scope>
</reference>
<name>A0AAV4TZT9_CAEEX</name>